<dbReference type="AlphaFoldDB" id="A0A0F9VJB7"/>
<comment type="caution">
    <text evidence="1">The sequence shown here is derived from an EMBL/GenBank/DDBJ whole genome shotgun (WGS) entry which is preliminary data.</text>
</comment>
<proteinExistence type="predicted"/>
<name>A0A0F9VJB7_9ZZZZ</name>
<evidence type="ECO:0000313" key="1">
    <source>
        <dbReference type="EMBL" id="KKN65918.1"/>
    </source>
</evidence>
<protein>
    <submittedName>
        <fullName evidence="1">Uncharacterized protein</fullName>
    </submittedName>
</protein>
<accession>A0A0F9VJB7</accession>
<gene>
    <name evidence="1" type="ORF">LCGC14_0476210</name>
</gene>
<sequence length="50" mass="5926">MKKRQHPQKYKKCKKCKKSCYGKLCRKCFESKGGVKKLKPNKNKIVNPEQ</sequence>
<organism evidence="1">
    <name type="scientific">marine sediment metagenome</name>
    <dbReference type="NCBI Taxonomy" id="412755"/>
    <lineage>
        <taxon>unclassified sequences</taxon>
        <taxon>metagenomes</taxon>
        <taxon>ecological metagenomes</taxon>
    </lineage>
</organism>
<reference evidence="1" key="1">
    <citation type="journal article" date="2015" name="Nature">
        <title>Complex archaea that bridge the gap between prokaryotes and eukaryotes.</title>
        <authorList>
            <person name="Spang A."/>
            <person name="Saw J.H."/>
            <person name="Jorgensen S.L."/>
            <person name="Zaremba-Niedzwiedzka K."/>
            <person name="Martijn J."/>
            <person name="Lind A.E."/>
            <person name="van Eijk R."/>
            <person name="Schleper C."/>
            <person name="Guy L."/>
            <person name="Ettema T.J."/>
        </authorList>
    </citation>
    <scope>NUCLEOTIDE SEQUENCE</scope>
</reference>
<dbReference type="EMBL" id="LAZR01000513">
    <property type="protein sequence ID" value="KKN65918.1"/>
    <property type="molecule type" value="Genomic_DNA"/>
</dbReference>